<keyword evidence="3" id="KW-1185">Reference proteome</keyword>
<sequence>MMSNHYSIKALLDWRLHLIVLATTVISELIGIKSIPIGSAKLLFLPLFYSFLLCLLFNPNITRFSSKLITKKQASIATSIIGIGILPFIAKFGTLIGPALPKILNSGLAMILQEAGNLATMLIAMPVAVVLFKMGREAIGATYSIAREPNIAVISDRFGLKSSEGVGVMGVYVMGTMFGTIYFALLAGFLASTHWFDPRALAMACGVGSGSMTAACSGTLAAAYPTMKDDILAFAGASNLLTNATGLYVAIFIALPFAEWYYKKLSGTQSSPAVSSSPVKDGE</sequence>
<proteinExistence type="predicted"/>
<keyword evidence="1" id="KW-1133">Transmembrane helix</keyword>
<dbReference type="RefSeq" id="WP_225250975.1">
    <property type="nucleotide sequence ID" value="NZ_JAIWIU010000094.1"/>
</dbReference>
<gene>
    <name evidence="2" type="ORF">LDJ79_13735</name>
</gene>
<evidence type="ECO:0000313" key="2">
    <source>
        <dbReference type="EMBL" id="MCA2017182.1"/>
    </source>
</evidence>
<feature type="transmembrane region" description="Helical" evidence="1">
    <location>
        <begin position="12"/>
        <end position="30"/>
    </location>
</feature>
<organism evidence="2 3">
    <name type="scientific">Vibrio tritonius</name>
    <dbReference type="NCBI Taxonomy" id="1435069"/>
    <lineage>
        <taxon>Bacteria</taxon>
        <taxon>Pseudomonadati</taxon>
        <taxon>Pseudomonadota</taxon>
        <taxon>Gammaproteobacteria</taxon>
        <taxon>Vibrionales</taxon>
        <taxon>Vibrionaceae</taxon>
        <taxon>Vibrio</taxon>
    </lineage>
</organism>
<reference evidence="3" key="1">
    <citation type="submission" date="2023-07" db="EMBL/GenBank/DDBJ databases">
        <title>Molecular identification of indigenous halophilic bacteria isolated from red sea cost, biodegradation of synthetic dyes and assessment of degraded metabolite toxicity.</title>
        <authorList>
            <person name="Chaieb K."/>
            <person name="Altayb H.N."/>
        </authorList>
    </citation>
    <scope>NUCLEOTIDE SEQUENCE [LARGE SCALE GENOMIC DNA]</scope>
    <source>
        <strain evidence="3">K20</strain>
    </source>
</reference>
<comment type="caution">
    <text evidence="2">The sequence shown here is derived from an EMBL/GenBank/DDBJ whole genome shotgun (WGS) entry which is preliminary data.</text>
</comment>
<feature type="transmembrane region" description="Helical" evidence="1">
    <location>
        <begin position="231"/>
        <end position="255"/>
    </location>
</feature>
<evidence type="ECO:0000313" key="3">
    <source>
        <dbReference type="Proteomes" id="UP001199044"/>
    </source>
</evidence>
<evidence type="ECO:0000256" key="1">
    <source>
        <dbReference type="SAM" id="Phobius"/>
    </source>
</evidence>
<feature type="transmembrane region" description="Helical" evidence="1">
    <location>
        <begin position="166"/>
        <end position="189"/>
    </location>
</feature>
<feature type="transmembrane region" description="Helical" evidence="1">
    <location>
        <begin position="74"/>
        <end position="96"/>
    </location>
</feature>
<feature type="transmembrane region" description="Helical" evidence="1">
    <location>
        <begin position="108"/>
        <end position="132"/>
    </location>
</feature>
<feature type="transmembrane region" description="Helical" evidence="1">
    <location>
        <begin position="201"/>
        <end position="224"/>
    </location>
</feature>
<name>A0ABS7YQD3_9VIBR</name>
<protein>
    <submittedName>
        <fullName evidence="2">DUF3100 domain-containing protein</fullName>
    </submittedName>
</protein>
<dbReference type="EMBL" id="JAIWIU010000094">
    <property type="protein sequence ID" value="MCA2017182.1"/>
    <property type="molecule type" value="Genomic_DNA"/>
</dbReference>
<keyword evidence="1" id="KW-0472">Membrane</keyword>
<dbReference type="InterPro" id="IPR021450">
    <property type="entry name" value="DUF3100"/>
</dbReference>
<dbReference type="Pfam" id="PF11299">
    <property type="entry name" value="DUF3100"/>
    <property type="match status" value="1"/>
</dbReference>
<keyword evidence="1" id="KW-0812">Transmembrane</keyword>
<dbReference type="Proteomes" id="UP001199044">
    <property type="component" value="Unassembled WGS sequence"/>
</dbReference>
<accession>A0ABS7YQD3</accession>
<feature type="transmembrane region" description="Helical" evidence="1">
    <location>
        <begin position="42"/>
        <end position="62"/>
    </location>
</feature>